<dbReference type="GO" id="GO:0006355">
    <property type="term" value="P:regulation of DNA-templated transcription"/>
    <property type="evidence" value="ECO:0007669"/>
    <property type="project" value="InterPro"/>
</dbReference>
<dbReference type="eggNOG" id="COG2197">
    <property type="taxonomic scope" value="Bacteria"/>
</dbReference>
<dbReference type="PANTHER" id="PTHR34293:SF1">
    <property type="entry name" value="HTH-TYPE TRANSCRIPTIONAL REGULATOR TRMBL2"/>
    <property type="match status" value="1"/>
</dbReference>
<gene>
    <name evidence="3" type="ORF">AQ490_26145</name>
</gene>
<sequence>MLEILDLDADQQQVYEALVEGAATVAELIQTLEFSEPRLRKALLSLERLNLVERVADRRGAPARYFPVAPDTAFAALLSAREKELSRARRHVQLLNTKFRVAHDPSDPLDLVEVVIGRNAVMQQVDELQRSAHHQVRGIDRPPYANSGPDRLDPETGMMPVQLETMRRGVSYRVIYDSEGLSTVHLQTDFLACSKYGEEARVMRGTPTKLLMADDSLCIIPLRSESYQIASSVIVHPSGLLEALARFFEVLWSRAEPILGHGDHASVEPHGLDQEDARLLALLTTGLTDQVIAKQLGVSHRTFQRRLKSLMEQLGVTTRFQLGMHAASMGWLTSAPPADCPV</sequence>
<reference evidence="3 4" key="1">
    <citation type="submission" date="2015-10" db="EMBL/GenBank/DDBJ databases">
        <title>Draft genome sequence of pyrrolomycin-producing Streptomyces vitaminophilus.</title>
        <authorList>
            <person name="Graham D.E."/>
            <person name="Mahan K.M."/>
            <person name="Klingeman D.M."/>
            <person name="Hettich R.L."/>
            <person name="Parry R.J."/>
        </authorList>
    </citation>
    <scope>NUCLEOTIDE SEQUENCE [LARGE SCALE GENOMIC DNA]</scope>
    <source>
        <strain evidence="3 4">ATCC 31673</strain>
    </source>
</reference>
<dbReference type="SUPFAM" id="SSF46785">
    <property type="entry name" value="Winged helix' DNA-binding domain"/>
    <property type="match status" value="1"/>
</dbReference>
<dbReference type="AlphaFoldDB" id="A0A0T6LQ40"/>
<evidence type="ECO:0000256" key="1">
    <source>
        <dbReference type="SAM" id="MobiDB-lite"/>
    </source>
</evidence>
<dbReference type="PROSITE" id="PS50043">
    <property type="entry name" value="HTH_LUXR_2"/>
    <property type="match status" value="1"/>
</dbReference>
<evidence type="ECO:0000313" key="3">
    <source>
        <dbReference type="EMBL" id="KRV48149.1"/>
    </source>
</evidence>
<dbReference type="InterPro" id="IPR036388">
    <property type="entry name" value="WH-like_DNA-bd_sf"/>
</dbReference>
<dbReference type="InterPro" id="IPR051797">
    <property type="entry name" value="TrmB-like"/>
</dbReference>
<dbReference type="SUPFAM" id="SSF46894">
    <property type="entry name" value="C-terminal effector domain of the bipartite response regulators"/>
    <property type="match status" value="1"/>
</dbReference>
<dbReference type="Pfam" id="PF01978">
    <property type="entry name" value="TrmB"/>
    <property type="match status" value="1"/>
</dbReference>
<accession>A0A0T6LQ40</accession>
<proteinExistence type="predicted"/>
<evidence type="ECO:0000313" key="4">
    <source>
        <dbReference type="Proteomes" id="UP000050867"/>
    </source>
</evidence>
<organism evidence="3 4">
    <name type="scientific">Wenjunlia vitaminophila</name>
    <name type="common">Streptomyces vitaminophilus</name>
    <dbReference type="NCBI Taxonomy" id="76728"/>
    <lineage>
        <taxon>Bacteria</taxon>
        <taxon>Bacillati</taxon>
        <taxon>Actinomycetota</taxon>
        <taxon>Actinomycetes</taxon>
        <taxon>Kitasatosporales</taxon>
        <taxon>Streptomycetaceae</taxon>
        <taxon>Wenjunlia</taxon>
    </lineage>
</organism>
<dbReference type="InterPro" id="IPR016032">
    <property type="entry name" value="Sig_transdc_resp-reg_C-effctor"/>
</dbReference>
<dbReference type="Proteomes" id="UP000050867">
    <property type="component" value="Unassembled WGS sequence"/>
</dbReference>
<dbReference type="InterPro" id="IPR002831">
    <property type="entry name" value="Tscrpt_reg_TrmB_N"/>
</dbReference>
<dbReference type="RefSeq" id="WP_018384921.1">
    <property type="nucleotide sequence ID" value="NZ_LLZU01000028.1"/>
</dbReference>
<evidence type="ECO:0000259" key="2">
    <source>
        <dbReference type="PROSITE" id="PS50043"/>
    </source>
</evidence>
<comment type="caution">
    <text evidence="3">The sequence shown here is derived from an EMBL/GenBank/DDBJ whole genome shotgun (WGS) entry which is preliminary data.</text>
</comment>
<dbReference type="OrthoDB" id="3369460at2"/>
<dbReference type="GO" id="GO:0003677">
    <property type="term" value="F:DNA binding"/>
    <property type="evidence" value="ECO:0007669"/>
    <property type="project" value="InterPro"/>
</dbReference>
<dbReference type="SMART" id="SM00421">
    <property type="entry name" value="HTH_LUXR"/>
    <property type="match status" value="1"/>
</dbReference>
<feature type="domain" description="HTH luxR-type" evidence="2">
    <location>
        <begin position="265"/>
        <end position="330"/>
    </location>
</feature>
<dbReference type="EMBL" id="LLZU01000028">
    <property type="protein sequence ID" value="KRV48149.1"/>
    <property type="molecule type" value="Genomic_DNA"/>
</dbReference>
<dbReference type="PANTHER" id="PTHR34293">
    <property type="entry name" value="HTH-TYPE TRANSCRIPTIONAL REGULATOR TRMBL2"/>
    <property type="match status" value="1"/>
</dbReference>
<protein>
    <recommendedName>
        <fullName evidence="2">HTH luxR-type domain-containing protein</fullName>
    </recommendedName>
</protein>
<dbReference type="STRING" id="76728.AQ490_26145"/>
<dbReference type="Gene3D" id="1.10.10.10">
    <property type="entry name" value="Winged helix-like DNA-binding domain superfamily/Winged helix DNA-binding domain"/>
    <property type="match status" value="2"/>
</dbReference>
<feature type="region of interest" description="Disordered" evidence="1">
    <location>
        <begin position="132"/>
        <end position="155"/>
    </location>
</feature>
<dbReference type="InterPro" id="IPR000792">
    <property type="entry name" value="Tscrpt_reg_LuxR_C"/>
</dbReference>
<name>A0A0T6LQ40_WENVI</name>
<keyword evidence="4" id="KW-1185">Reference proteome</keyword>
<dbReference type="InterPro" id="IPR036390">
    <property type="entry name" value="WH_DNA-bd_sf"/>
</dbReference>